<feature type="transmembrane region" description="Helical" evidence="8">
    <location>
        <begin position="117"/>
        <end position="135"/>
    </location>
</feature>
<dbReference type="RefSeq" id="WP_009145866.1">
    <property type="nucleotide sequence ID" value="NZ_GL830907.1"/>
</dbReference>
<keyword evidence="2" id="KW-1003">Cell membrane</keyword>
<feature type="domain" description="NADH:quinone oxidoreductase/Mrp antiporter transmembrane" evidence="9">
    <location>
        <begin position="135"/>
        <end position="420"/>
    </location>
</feature>
<feature type="transmembrane region" description="Helical" evidence="8">
    <location>
        <begin position="15"/>
        <end position="35"/>
    </location>
</feature>
<evidence type="ECO:0000256" key="5">
    <source>
        <dbReference type="ARBA" id="ARBA00023002"/>
    </source>
</evidence>
<dbReference type="PANTHER" id="PTHR42682">
    <property type="entry name" value="HYDROGENASE-4 COMPONENT F"/>
    <property type="match status" value="1"/>
</dbReference>
<organism evidence="10 11">
    <name type="scientific">Phascolarctobacterium succinatutens YIT 12067</name>
    <dbReference type="NCBI Taxonomy" id="626939"/>
    <lineage>
        <taxon>Bacteria</taxon>
        <taxon>Bacillati</taxon>
        <taxon>Bacillota</taxon>
        <taxon>Negativicutes</taxon>
        <taxon>Acidaminococcales</taxon>
        <taxon>Acidaminococcaceae</taxon>
        <taxon>Phascolarctobacterium</taxon>
    </lineage>
</organism>
<gene>
    <name evidence="10" type="ORF">HMPREF9443_01513</name>
</gene>
<keyword evidence="3 7" id="KW-0812">Transmembrane</keyword>
<dbReference type="Proteomes" id="UP000004923">
    <property type="component" value="Unassembled WGS sequence"/>
</dbReference>
<dbReference type="PRINTS" id="PR01437">
    <property type="entry name" value="NUOXDRDTASE4"/>
</dbReference>
<keyword evidence="11" id="KW-1185">Reference proteome</keyword>
<feature type="transmembrane region" description="Helical" evidence="8">
    <location>
        <begin position="306"/>
        <end position="328"/>
    </location>
</feature>
<dbReference type="InterPro" id="IPR052175">
    <property type="entry name" value="ComplexI-like_HydComp"/>
</dbReference>
<accession>E8LF73</accession>
<dbReference type="HOGENOM" id="CLU_007100_8_1_9"/>
<dbReference type="GO" id="GO:0008137">
    <property type="term" value="F:NADH dehydrogenase (ubiquinone) activity"/>
    <property type="evidence" value="ECO:0007669"/>
    <property type="project" value="InterPro"/>
</dbReference>
<feature type="transmembrane region" description="Helical" evidence="8">
    <location>
        <begin position="274"/>
        <end position="297"/>
    </location>
</feature>
<evidence type="ECO:0000256" key="6">
    <source>
        <dbReference type="ARBA" id="ARBA00023136"/>
    </source>
</evidence>
<keyword evidence="10" id="KW-0830">Ubiquinone</keyword>
<keyword evidence="5" id="KW-0560">Oxidoreductase</keyword>
<evidence type="ECO:0000256" key="1">
    <source>
        <dbReference type="ARBA" id="ARBA00004651"/>
    </source>
</evidence>
<feature type="transmembrane region" description="Helical" evidence="8">
    <location>
        <begin position="42"/>
        <end position="64"/>
    </location>
</feature>
<feature type="transmembrane region" description="Helical" evidence="8">
    <location>
        <begin position="211"/>
        <end position="235"/>
    </location>
</feature>
<feature type="transmembrane region" description="Helical" evidence="8">
    <location>
        <begin position="334"/>
        <end position="364"/>
    </location>
</feature>
<evidence type="ECO:0000256" key="3">
    <source>
        <dbReference type="ARBA" id="ARBA00022692"/>
    </source>
</evidence>
<feature type="transmembrane region" description="Helical" evidence="8">
    <location>
        <begin position="385"/>
        <end position="408"/>
    </location>
</feature>
<feature type="transmembrane region" description="Helical" evidence="8">
    <location>
        <begin position="141"/>
        <end position="157"/>
    </location>
</feature>
<feature type="transmembrane region" description="Helical" evidence="8">
    <location>
        <begin position="647"/>
        <end position="668"/>
    </location>
</feature>
<dbReference type="GO" id="GO:0005886">
    <property type="term" value="C:plasma membrane"/>
    <property type="evidence" value="ECO:0007669"/>
    <property type="project" value="UniProtKB-SubCell"/>
</dbReference>
<dbReference type="PANTHER" id="PTHR42682:SF3">
    <property type="entry name" value="FORMATE HYDROGENLYASE SUBUNIT 3-RELATED"/>
    <property type="match status" value="1"/>
</dbReference>
<dbReference type="InterPro" id="IPR001750">
    <property type="entry name" value="ND/Mrp_TM"/>
</dbReference>
<protein>
    <submittedName>
        <fullName evidence="10">NADH-ubiquinone/plastoquinone (Complex I) family protein</fullName>
    </submittedName>
</protein>
<feature type="transmembrane region" description="Helical" evidence="8">
    <location>
        <begin position="84"/>
        <end position="105"/>
    </location>
</feature>
<feature type="transmembrane region" description="Helical" evidence="8">
    <location>
        <begin position="533"/>
        <end position="550"/>
    </location>
</feature>
<keyword evidence="4 8" id="KW-1133">Transmembrane helix</keyword>
<evidence type="ECO:0000256" key="7">
    <source>
        <dbReference type="RuleBase" id="RU000320"/>
    </source>
</evidence>
<proteinExistence type="predicted"/>
<evidence type="ECO:0000259" key="9">
    <source>
        <dbReference type="Pfam" id="PF00361"/>
    </source>
</evidence>
<sequence length="669" mass="72942">MKKLKFLCVGDEMEMFLVSVGFYGIGVLTMLLPHGMQRAAHWLANSAALFGSAVCAYAAGLLLFGGVSPAPLIWGSYSLGCDGWSAVFLLLIGIAGVVTSLYALGYARGYEGSRLRLLGGMWCLFIMSMVLVLLAGDAFSFLLFWEIMAVASFMLVNHESEKRATWNAAYQYLVMTSVGTAAIMIAFLLTGSASEGFSFAAMAKNTLDGSWQHLVFVCAFVGFALKAGLVPLHVWLPKAHPAAPSHVSALMSGVMLKIALYGFGRFMFSFLPAWNYWWCVAVLLAGVVSAFLGVLYAQMETDIKRVLAYSSVENMGVIFAAFGCGMLMKASGSSFYMLGFVAALVHAFNHSIMKVLMFMCAGSIMHGTGSKNLELFGGLARKMPYTAVFAFVGSLALAAIPLTNGFTGEWLVLQSFISLGTSCAGQDIRLWTAVSFVLLGFTGALALGCFVRFFGITFLGRARSEIVEHAHESDKFMLAAMGVASVLVVACGLYPLPVVRAAMLALGMPVALDAFGMNLAWAGVGTAVCYKPLLLLALLLVLGAVLWLAVKDCFVVEDVTWNCGTYPTQRQQYSATGFSKPVRRAFDYLLKPKRQVTYMRKEHAYFGRQLSYKLEIPDMITEKLYQPLQKHFVSVSNFLRRLQQGSVRLYVAYVMVAMMFVLVWGALYK</sequence>
<reference evidence="10 11" key="1">
    <citation type="submission" date="2011-01" db="EMBL/GenBank/DDBJ databases">
        <authorList>
            <person name="Weinstock G."/>
            <person name="Sodergren E."/>
            <person name="Clifton S."/>
            <person name="Fulton L."/>
            <person name="Fulton B."/>
            <person name="Courtney L."/>
            <person name="Fronick C."/>
            <person name="Harrison M."/>
            <person name="Strong C."/>
            <person name="Farmer C."/>
            <person name="Delahaunty K."/>
            <person name="Markovic C."/>
            <person name="Hall O."/>
            <person name="Minx P."/>
            <person name="Tomlinson C."/>
            <person name="Mitreva M."/>
            <person name="Hou S."/>
            <person name="Chen J."/>
            <person name="Wollam A."/>
            <person name="Pepin K.H."/>
            <person name="Johnson M."/>
            <person name="Bhonagiri V."/>
            <person name="Zhang X."/>
            <person name="Suruliraj S."/>
            <person name="Warren W."/>
            <person name="Chinwalla A."/>
            <person name="Mardis E.R."/>
            <person name="Wilson R.K."/>
        </authorList>
    </citation>
    <scope>NUCLEOTIDE SEQUENCE [LARGE SCALE GENOMIC DNA]</scope>
    <source>
        <strain evidence="10 11">YIT 12067</strain>
    </source>
</reference>
<comment type="subcellular location">
    <subcellularLocation>
        <location evidence="1">Cell membrane</location>
        <topology evidence="1">Multi-pass membrane protein</topology>
    </subcellularLocation>
    <subcellularLocation>
        <location evidence="7">Membrane</location>
        <topology evidence="7">Multi-pass membrane protein</topology>
    </subcellularLocation>
</comment>
<evidence type="ECO:0000313" key="11">
    <source>
        <dbReference type="Proteomes" id="UP000004923"/>
    </source>
</evidence>
<evidence type="ECO:0000256" key="2">
    <source>
        <dbReference type="ARBA" id="ARBA00022475"/>
    </source>
</evidence>
<dbReference type="GO" id="GO:0016491">
    <property type="term" value="F:oxidoreductase activity"/>
    <property type="evidence" value="ECO:0007669"/>
    <property type="project" value="UniProtKB-KW"/>
</dbReference>
<feature type="transmembrane region" description="Helical" evidence="8">
    <location>
        <begin position="169"/>
        <end position="191"/>
    </location>
</feature>
<evidence type="ECO:0000313" key="10">
    <source>
        <dbReference type="EMBL" id="EFY04472.1"/>
    </source>
</evidence>
<dbReference type="EMBL" id="AEVN01000073">
    <property type="protein sequence ID" value="EFY04472.1"/>
    <property type="molecule type" value="Genomic_DNA"/>
</dbReference>
<dbReference type="InterPro" id="IPR003918">
    <property type="entry name" value="NADH_UbQ_OxRdtase"/>
</dbReference>
<dbReference type="Pfam" id="PF00361">
    <property type="entry name" value="Proton_antipo_M"/>
    <property type="match status" value="1"/>
</dbReference>
<dbReference type="GO" id="GO:0042773">
    <property type="term" value="P:ATP synthesis coupled electron transport"/>
    <property type="evidence" value="ECO:0007669"/>
    <property type="project" value="InterPro"/>
</dbReference>
<comment type="caution">
    <text evidence="10">The sequence shown here is derived from an EMBL/GenBank/DDBJ whole genome shotgun (WGS) entry which is preliminary data.</text>
</comment>
<feature type="transmembrane region" description="Helical" evidence="8">
    <location>
        <begin position="428"/>
        <end position="455"/>
    </location>
</feature>
<keyword evidence="6 8" id="KW-0472">Membrane</keyword>
<name>E8LF73_9FIRM</name>
<feature type="transmembrane region" description="Helical" evidence="8">
    <location>
        <begin position="476"/>
        <end position="496"/>
    </location>
</feature>
<feature type="transmembrane region" description="Helical" evidence="8">
    <location>
        <begin position="247"/>
        <end position="268"/>
    </location>
</feature>
<dbReference type="eggNOG" id="COG0651">
    <property type="taxonomic scope" value="Bacteria"/>
</dbReference>
<dbReference type="AlphaFoldDB" id="E8LF73"/>
<evidence type="ECO:0000256" key="4">
    <source>
        <dbReference type="ARBA" id="ARBA00022989"/>
    </source>
</evidence>
<evidence type="ECO:0000256" key="8">
    <source>
        <dbReference type="SAM" id="Phobius"/>
    </source>
</evidence>